<dbReference type="Pfam" id="PF04796">
    <property type="entry name" value="RepA_C"/>
    <property type="match status" value="1"/>
</dbReference>
<sequence>MNNVHRLITECGRQGALDFGIKAEVIHAAASYLSDEEGGTGFLYSGWCQAALPHKKLADGDDWQVEAGNVTLIVEAGVRPGPGGKPISVGVPYGSRARLILLYLQSEALRTSCPEVELGKSLRAWMARIGVPIGGSNAALLREQAERISRCRLTFHVARGDKVGMLSQTIVDAALFERADGKRSGFAERARLSDGFFAQLKDHSVPLDEAAIRAIANNSQAIDIYAWLAYRLHHLTKATPMSWAAAKKQFGLAVKRMDHFREKFIPNLELSLAVYPDAKVDITPTGLVLHPSRPPVEPRKLLRTA</sequence>
<keyword evidence="2" id="KW-1185">Reference proteome</keyword>
<accession>A0A5M6II63</accession>
<evidence type="ECO:0000313" key="2">
    <source>
        <dbReference type="Proteomes" id="UP000325255"/>
    </source>
</evidence>
<proteinExistence type="predicted"/>
<dbReference type="RefSeq" id="WP_150045795.1">
    <property type="nucleotide sequence ID" value="NZ_OW485604.1"/>
</dbReference>
<dbReference type="InterPro" id="IPR006881">
    <property type="entry name" value="RepA_C"/>
</dbReference>
<organism evidence="1 2">
    <name type="scientific">Rhodovastum atsumiense</name>
    <dbReference type="NCBI Taxonomy" id="504468"/>
    <lineage>
        <taxon>Bacteria</taxon>
        <taxon>Pseudomonadati</taxon>
        <taxon>Pseudomonadota</taxon>
        <taxon>Alphaproteobacteria</taxon>
        <taxon>Acetobacterales</taxon>
        <taxon>Acetobacteraceae</taxon>
        <taxon>Rhodovastum</taxon>
    </lineage>
</organism>
<name>A0A5M6II63_9PROT</name>
<dbReference type="AlphaFoldDB" id="A0A5M6II63"/>
<evidence type="ECO:0000313" key="1">
    <source>
        <dbReference type="EMBL" id="KAA5607953.1"/>
    </source>
</evidence>
<dbReference type="OrthoDB" id="932750at2"/>
<comment type="caution">
    <text evidence="1">The sequence shown here is derived from an EMBL/GenBank/DDBJ whole genome shotgun (WGS) entry which is preliminary data.</text>
</comment>
<dbReference type="Proteomes" id="UP000325255">
    <property type="component" value="Unassembled WGS sequence"/>
</dbReference>
<dbReference type="EMBL" id="VWPK01000125">
    <property type="protein sequence ID" value="KAA5607953.1"/>
    <property type="molecule type" value="Genomic_DNA"/>
</dbReference>
<gene>
    <name evidence="1" type="ORF">F1189_31410</name>
</gene>
<protein>
    <submittedName>
        <fullName evidence="1">Plasmid replication initiator</fullName>
    </submittedName>
</protein>
<reference evidence="1 2" key="1">
    <citation type="submission" date="2019-09" db="EMBL/GenBank/DDBJ databases">
        <title>Genome sequence of Rhodovastum atsumiense, a diverse member of the Acetobacteraceae family of non-sulfur purple photosynthetic bacteria.</title>
        <authorList>
            <person name="Meyer T."/>
            <person name="Kyndt J."/>
        </authorList>
    </citation>
    <scope>NUCLEOTIDE SEQUENCE [LARGE SCALE GENOMIC DNA]</scope>
    <source>
        <strain evidence="1 2">DSM 21279</strain>
    </source>
</reference>